<name>A0A2T5HS33_9RHOB</name>
<keyword evidence="3" id="KW-1185">Reference proteome</keyword>
<protein>
    <submittedName>
        <fullName evidence="2">Uncharacterized protein</fullName>
    </submittedName>
</protein>
<feature type="region of interest" description="Disordered" evidence="1">
    <location>
        <begin position="1"/>
        <end position="21"/>
    </location>
</feature>
<dbReference type="EMBL" id="QAOH01000004">
    <property type="protein sequence ID" value="PTQ74380.1"/>
    <property type="molecule type" value="Genomic_DNA"/>
</dbReference>
<comment type="caution">
    <text evidence="2">The sequence shown here is derived from an EMBL/GenBank/DDBJ whole genome shotgun (WGS) entry which is preliminary data.</text>
</comment>
<feature type="compositionally biased region" description="Basic and acidic residues" evidence="1">
    <location>
        <begin position="9"/>
        <end position="20"/>
    </location>
</feature>
<evidence type="ECO:0000313" key="2">
    <source>
        <dbReference type="EMBL" id="PTQ74380.1"/>
    </source>
</evidence>
<dbReference type="Proteomes" id="UP000244077">
    <property type="component" value="Unassembled WGS sequence"/>
</dbReference>
<gene>
    <name evidence="2" type="ORF">C8N42_10424</name>
</gene>
<reference evidence="2 3" key="1">
    <citation type="submission" date="2018-04" db="EMBL/GenBank/DDBJ databases">
        <title>Genomic Encyclopedia of Archaeal and Bacterial Type Strains, Phase II (KMG-II): from individual species to whole genera.</title>
        <authorList>
            <person name="Goeker M."/>
        </authorList>
    </citation>
    <scope>NUCLEOTIDE SEQUENCE [LARGE SCALE GENOMIC DNA]</scope>
    <source>
        <strain evidence="2 3">DSM 100434</strain>
    </source>
</reference>
<evidence type="ECO:0000256" key="1">
    <source>
        <dbReference type="SAM" id="MobiDB-lite"/>
    </source>
</evidence>
<accession>A0A2T5HS33</accession>
<dbReference type="AlphaFoldDB" id="A0A2T5HS33"/>
<dbReference type="RefSeq" id="WP_170109230.1">
    <property type="nucleotide sequence ID" value="NZ_QAOH01000004.1"/>
</dbReference>
<organism evidence="2 3">
    <name type="scientific">Celeribacter persicus</name>
    <dbReference type="NCBI Taxonomy" id="1651082"/>
    <lineage>
        <taxon>Bacteria</taxon>
        <taxon>Pseudomonadati</taxon>
        <taxon>Pseudomonadota</taxon>
        <taxon>Alphaproteobacteria</taxon>
        <taxon>Rhodobacterales</taxon>
        <taxon>Roseobacteraceae</taxon>
        <taxon>Celeribacter</taxon>
    </lineage>
</organism>
<sequence length="47" mass="5492">MDTFAGITHPDRNNTPEQRTRHIAPRRRNEGIFVFCNTPLERSGRLI</sequence>
<proteinExistence type="predicted"/>
<evidence type="ECO:0000313" key="3">
    <source>
        <dbReference type="Proteomes" id="UP000244077"/>
    </source>
</evidence>